<dbReference type="InterPro" id="IPR027417">
    <property type="entry name" value="P-loop_NTPase"/>
</dbReference>
<dbReference type="PANTHER" id="PTHR11669:SF8">
    <property type="entry name" value="DNA POLYMERASE III SUBUNIT DELTA"/>
    <property type="match status" value="1"/>
</dbReference>
<proteinExistence type="predicted"/>
<name>A0A1G7BN07_9FLAO</name>
<dbReference type="Gene3D" id="3.40.50.300">
    <property type="entry name" value="P-loop containing nucleotide triphosphate hydrolases"/>
    <property type="match status" value="1"/>
</dbReference>
<gene>
    <name evidence="1" type="ORF">SAMN05421544_10659</name>
</gene>
<sequence>MKWDDIIGQDQIKSVLLKSIDNNRISHAQLFVGKMGYGTLPLALLYALEILKREHSEAEHKVSSLNHMDLHFSFPIFKGEKNALSQSVFNIWRDMILNNPYADYQDWISALSGNENKQIFISPDEISAITQSLSLKTFEGGTKILIIWGAEKMSENAANKFLKFLEEPPEKTVIILLATSTDNMLQTILSRCQILNIPKINDDTLLAKISETIEDESLAREILIQAQGDYNTAKRLINHEAADQDFEDYFIQWVRTAFQARSKPQVLKDIINWANTIALWSTEKQKNFLNYCTEVFRLALLQNYGTSELVYKKIMKNNFNWKGFSNFISGANIEGILNEISQTHLHLVRNGNAKILWTDMGIKLTRYLHLKP</sequence>
<reference evidence="1 2" key="1">
    <citation type="submission" date="2016-10" db="EMBL/GenBank/DDBJ databases">
        <authorList>
            <person name="de Groot N.N."/>
        </authorList>
    </citation>
    <scope>NUCLEOTIDE SEQUENCE [LARGE SCALE GENOMIC DNA]</scope>
    <source>
        <strain evidence="1 2">DSM 24015</strain>
    </source>
</reference>
<dbReference type="InterPro" id="IPR050238">
    <property type="entry name" value="DNA_Rep/Repair_Clamp_Loader"/>
</dbReference>
<protein>
    <submittedName>
        <fullName evidence="1">DNA polymerase-3 subunit delta</fullName>
    </submittedName>
</protein>
<dbReference type="OrthoDB" id="9811073at2"/>
<dbReference type="STRING" id="1071918.SAMN05421544_10659"/>
<dbReference type="Pfam" id="PF13177">
    <property type="entry name" value="DNA_pol3_delta2"/>
    <property type="match status" value="1"/>
</dbReference>
<dbReference type="Proteomes" id="UP000198517">
    <property type="component" value="Unassembled WGS sequence"/>
</dbReference>
<dbReference type="EMBL" id="FNAS01000006">
    <property type="protein sequence ID" value="SDE28551.1"/>
    <property type="molecule type" value="Genomic_DNA"/>
</dbReference>
<dbReference type="RefSeq" id="WP_092736335.1">
    <property type="nucleotide sequence ID" value="NZ_FNAS01000006.1"/>
</dbReference>
<dbReference type="AlphaFoldDB" id="A0A1G7BN07"/>
<keyword evidence="2" id="KW-1185">Reference proteome</keyword>
<organism evidence="1 2">
    <name type="scientific">Riemerella columbipharyngis</name>
    <dbReference type="NCBI Taxonomy" id="1071918"/>
    <lineage>
        <taxon>Bacteria</taxon>
        <taxon>Pseudomonadati</taxon>
        <taxon>Bacteroidota</taxon>
        <taxon>Flavobacteriia</taxon>
        <taxon>Flavobacteriales</taxon>
        <taxon>Weeksellaceae</taxon>
        <taxon>Riemerella</taxon>
    </lineage>
</organism>
<evidence type="ECO:0000313" key="1">
    <source>
        <dbReference type="EMBL" id="SDE28551.1"/>
    </source>
</evidence>
<dbReference type="PANTHER" id="PTHR11669">
    <property type="entry name" value="REPLICATION FACTOR C / DNA POLYMERASE III GAMMA-TAU SUBUNIT"/>
    <property type="match status" value="1"/>
</dbReference>
<dbReference type="GO" id="GO:0006261">
    <property type="term" value="P:DNA-templated DNA replication"/>
    <property type="evidence" value="ECO:0007669"/>
    <property type="project" value="TreeGrafter"/>
</dbReference>
<evidence type="ECO:0000313" key="2">
    <source>
        <dbReference type="Proteomes" id="UP000198517"/>
    </source>
</evidence>
<accession>A0A1G7BN07</accession>
<dbReference type="SUPFAM" id="SSF52540">
    <property type="entry name" value="P-loop containing nucleoside triphosphate hydrolases"/>
    <property type="match status" value="1"/>
</dbReference>